<dbReference type="EMBL" id="HACG01016445">
    <property type="protein sequence ID" value="CEK63310.1"/>
    <property type="molecule type" value="Transcribed_RNA"/>
</dbReference>
<name>A0A0B6Z6F7_9EUPU</name>
<accession>A0A0B6Z6F7</accession>
<reference evidence="3" key="1">
    <citation type="submission" date="2014-12" db="EMBL/GenBank/DDBJ databases">
        <title>Insight into the proteome of Arion vulgaris.</title>
        <authorList>
            <person name="Aradska J."/>
            <person name="Bulat T."/>
            <person name="Smidak R."/>
            <person name="Sarate P."/>
            <person name="Gangsoo J."/>
            <person name="Sialana F."/>
            <person name="Bilban M."/>
            <person name="Lubec G."/>
        </authorList>
    </citation>
    <scope>NUCLEOTIDE SEQUENCE</scope>
    <source>
        <tissue evidence="3">Skin</tissue>
    </source>
</reference>
<feature type="domain" description="WH1" evidence="2">
    <location>
        <begin position="1"/>
        <end position="38"/>
    </location>
</feature>
<dbReference type="InterPro" id="IPR000697">
    <property type="entry name" value="WH1/EVH1_dom"/>
</dbReference>
<feature type="non-terminal residue" evidence="3">
    <location>
        <position position="1"/>
    </location>
</feature>
<feature type="non-terminal residue" evidence="3">
    <location>
        <position position="202"/>
    </location>
</feature>
<dbReference type="Pfam" id="PF00568">
    <property type="entry name" value="WH1"/>
    <property type="match status" value="1"/>
</dbReference>
<evidence type="ECO:0000313" key="3">
    <source>
        <dbReference type="EMBL" id="CEK63310.1"/>
    </source>
</evidence>
<proteinExistence type="predicted"/>
<dbReference type="InterPro" id="IPR011993">
    <property type="entry name" value="PH-like_dom_sf"/>
</dbReference>
<evidence type="ECO:0000259" key="2">
    <source>
        <dbReference type="PROSITE" id="PS50229"/>
    </source>
</evidence>
<dbReference type="SUPFAM" id="SSF50729">
    <property type="entry name" value="PH domain-like"/>
    <property type="match status" value="1"/>
</dbReference>
<feature type="region of interest" description="Disordered" evidence="1">
    <location>
        <begin position="36"/>
        <end position="71"/>
    </location>
</feature>
<dbReference type="AlphaFoldDB" id="A0A0B6Z6F7"/>
<dbReference type="PROSITE" id="PS50229">
    <property type="entry name" value="WH1"/>
    <property type="match status" value="1"/>
</dbReference>
<organism evidence="3">
    <name type="scientific">Arion vulgaris</name>
    <dbReference type="NCBI Taxonomy" id="1028688"/>
    <lineage>
        <taxon>Eukaryota</taxon>
        <taxon>Metazoa</taxon>
        <taxon>Spiralia</taxon>
        <taxon>Lophotrochozoa</taxon>
        <taxon>Mollusca</taxon>
        <taxon>Gastropoda</taxon>
        <taxon>Heterobranchia</taxon>
        <taxon>Euthyneura</taxon>
        <taxon>Panpulmonata</taxon>
        <taxon>Eupulmonata</taxon>
        <taxon>Stylommatophora</taxon>
        <taxon>Helicina</taxon>
        <taxon>Arionoidea</taxon>
        <taxon>Arionidae</taxon>
        <taxon>Arion</taxon>
    </lineage>
</organism>
<sequence>REYFHTFETDNCQAGMNFASDGEAIKFKIVVEERLRERSRKRKERPEQEDQAYLSGPPTKRRAQENRTLLASPPTKILTTIQSVGSAETLFSEQKTDSKTKLTKADIGPPLDLRLATPNLDSDEASVMSSLDADMQILLMAMDIGSDVDVDRETLDFISDFMNMHGGMETAIREIATACCNVCHVEDIFICCIFRISSSNSL</sequence>
<evidence type="ECO:0000256" key="1">
    <source>
        <dbReference type="SAM" id="MobiDB-lite"/>
    </source>
</evidence>
<protein>
    <recommendedName>
        <fullName evidence="2">WH1 domain-containing protein</fullName>
    </recommendedName>
</protein>
<dbReference type="Gene3D" id="2.30.29.30">
    <property type="entry name" value="Pleckstrin-homology domain (PH domain)/Phosphotyrosine-binding domain (PTB)"/>
    <property type="match status" value="1"/>
</dbReference>
<gene>
    <name evidence="3" type="primary">ORF47883</name>
</gene>